<accession>S8DHB7</accession>
<feature type="region of interest" description="Disordered" evidence="1">
    <location>
        <begin position="1"/>
        <end position="41"/>
    </location>
</feature>
<dbReference type="Proteomes" id="UP000015241">
    <property type="component" value="Unassembled WGS sequence"/>
</dbReference>
<protein>
    <submittedName>
        <fullName evidence="2">Uncharacterized protein</fullName>
    </submittedName>
</protein>
<dbReference type="EMBL" id="KE504320">
    <property type="protein sequence ID" value="EPS92931.1"/>
    <property type="molecule type" value="Genomic_DNA"/>
</dbReference>
<dbReference type="HOGENOM" id="CLU_2223317_0_0_1"/>
<feature type="compositionally biased region" description="Basic and acidic residues" evidence="1">
    <location>
        <begin position="1"/>
        <end position="15"/>
    </location>
</feature>
<dbReference type="AlphaFoldDB" id="S8DHB7"/>
<keyword evidence="3" id="KW-1185">Reference proteome</keyword>
<name>S8DHB7_FOMSC</name>
<sequence>MERKSVGDRAREPTPRRVRFSNDGGDKQPMAGTETQDGRAGVVPERTVDVPAAGGNTHKAVETAGGIDSEKPVKARATPGWGAAQMEELARLAADIEVVAPMDYYR</sequence>
<gene>
    <name evidence="2" type="ORF">FOMPIDRAFT_1056432</name>
</gene>
<reference evidence="2 3" key="1">
    <citation type="journal article" date="2012" name="Science">
        <title>The Paleozoic origin of enzymatic lignin decomposition reconstructed from 31 fungal genomes.</title>
        <authorList>
            <person name="Floudas D."/>
            <person name="Binder M."/>
            <person name="Riley R."/>
            <person name="Barry K."/>
            <person name="Blanchette R.A."/>
            <person name="Henrissat B."/>
            <person name="Martinez A.T."/>
            <person name="Otillar R."/>
            <person name="Spatafora J.W."/>
            <person name="Yadav J.S."/>
            <person name="Aerts A."/>
            <person name="Benoit I."/>
            <person name="Boyd A."/>
            <person name="Carlson A."/>
            <person name="Copeland A."/>
            <person name="Coutinho P.M."/>
            <person name="de Vries R.P."/>
            <person name="Ferreira P."/>
            <person name="Findley K."/>
            <person name="Foster B."/>
            <person name="Gaskell J."/>
            <person name="Glotzer D."/>
            <person name="Gorecki P."/>
            <person name="Heitman J."/>
            <person name="Hesse C."/>
            <person name="Hori C."/>
            <person name="Igarashi K."/>
            <person name="Jurgens J.A."/>
            <person name="Kallen N."/>
            <person name="Kersten P."/>
            <person name="Kohler A."/>
            <person name="Kuees U."/>
            <person name="Kumar T.K.A."/>
            <person name="Kuo A."/>
            <person name="LaButti K."/>
            <person name="Larrondo L.F."/>
            <person name="Lindquist E."/>
            <person name="Ling A."/>
            <person name="Lombard V."/>
            <person name="Lucas S."/>
            <person name="Lundell T."/>
            <person name="Martin R."/>
            <person name="McLaughlin D.J."/>
            <person name="Morgenstern I."/>
            <person name="Morin E."/>
            <person name="Murat C."/>
            <person name="Nagy L.G."/>
            <person name="Nolan M."/>
            <person name="Ohm R.A."/>
            <person name="Patyshakuliyeva A."/>
            <person name="Rokas A."/>
            <person name="Ruiz-Duenas F.J."/>
            <person name="Sabat G."/>
            <person name="Salamov A."/>
            <person name="Samejima M."/>
            <person name="Schmutz J."/>
            <person name="Slot J.C."/>
            <person name="St John F."/>
            <person name="Stenlid J."/>
            <person name="Sun H."/>
            <person name="Sun S."/>
            <person name="Syed K."/>
            <person name="Tsang A."/>
            <person name="Wiebenga A."/>
            <person name="Young D."/>
            <person name="Pisabarro A."/>
            <person name="Eastwood D.C."/>
            <person name="Martin F."/>
            <person name="Cullen D."/>
            <person name="Grigoriev I.V."/>
            <person name="Hibbett D.S."/>
        </authorList>
    </citation>
    <scope>NUCLEOTIDE SEQUENCE</scope>
    <source>
        <strain evidence="3">FP-58527</strain>
    </source>
</reference>
<organism evidence="2 3">
    <name type="scientific">Fomitopsis schrenkii</name>
    <name type="common">Brown rot fungus</name>
    <dbReference type="NCBI Taxonomy" id="2126942"/>
    <lineage>
        <taxon>Eukaryota</taxon>
        <taxon>Fungi</taxon>
        <taxon>Dikarya</taxon>
        <taxon>Basidiomycota</taxon>
        <taxon>Agaricomycotina</taxon>
        <taxon>Agaricomycetes</taxon>
        <taxon>Polyporales</taxon>
        <taxon>Fomitopsis</taxon>
    </lineage>
</organism>
<dbReference type="InParanoid" id="S8DHB7"/>
<proteinExistence type="predicted"/>
<evidence type="ECO:0000313" key="2">
    <source>
        <dbReference type="EMBL" id="EPS92931.1"/>
    </source>
</evidence>
<evidence type="ECO:0000256" key="1">
    <source>
        <dbReference type="SAM" id="MobiDB-lite"/>
    </source>
</evidence>
<evidence type="ECO:0000313" key="3">
    <source>
        <dbReference type="Proteomes" id="UP000015241"/>
    </source>
</evidence>